<keyword evidence="3" id="KW-1185">Reference proteome</keyword>
<gene>
    <name evidence="2" type="ORF">HXX76_011380</name>
</gene>
<sequence>METAAAKSADGTPTTSGLREAAALLDAAMQLRLPAPGTALEDMQQPLSGSENGGASEAAGGAAGAAREAAQRAELLSLGLASWLPAVGQMLDSLDAATILGIAALMDQALAEEGRDHGMAVSLRDLVLRAVDGFSLDG</sequence>
<name>A0A835SY82_CHLIN</name>
<evidence type="ECO:0000313" key="3">
    <source>
        <dbReference type="Proteomes" id="UP000650467"/>
    </source>
</evidence>
<protein>
    <submittedName>
        <fullName evidence="2">Uncharacterized protein</fullName>
    </submittedName>
</protein>
<reference evidence="2" key="1">
    <citation type="journal article" date="2020" name="bioRxiv">
        <title>Comparative genomics of Chlamydomonas.</title>
        <authorList>
            <person name="Craig R.J."/>
            <person name="Hasan A.R."/>
            <person name="Ness R.W."/>
            <person name="Keightley P.D."/>
        </authorList>
    </citation>
    <scope>NUCLEOTIDE SEQUENCE</scope>
    <source>
        <strain evidence="2">SAG 7.73</strain>
    </source>
</reference>
<evidence type="ECO:0000256" key="1">
    <source>
        <dbReference type="SAM" id="MobiDB-lite"/>
    </source>
</evidence>
<evidence type="ECO:0000313" key="2">
    <source>
        <dbReference type="EMBL" id="KAG2428675.1"/>
    </source>
</evidence>
<feature type="compositionally biased region" description="Low complexity" evidence="1">
    <location>
        <begin position="47"/>
        <end position="64"/>
    </location>
</feature>
<feature type="region of interest" description="Disordered" evidence="1">
    <location>
        <begin position="35"/>
        <end position="64"/>
    </location>
</feature>
<accession>A0A835SY82</accession>
<comment type="caution">
    <text evidence="2">The sequence shown here is derived from an EMBL/GenBank/DDBJ whole genome shotgun (WGS) entry which is preliminary data.</text>
</comment>
<dbReference type="AlphaFoldDB" id="A0A835SY82"/>
<organism evidence="2 3">
    <name type="scientific">Chlamydomonas incerta</name>
    <dbReference type="NCBI Taxonomy" id="51695"/>
    <lineage>
        <taxon>Eukaryota</taxon>
        <taxon>Viridiplantae</taxon>
        <taxon>Chlorophyta</taxon>
        <taxon>core chlorophytes</taxon>
        <taxon>Chlorophyceae</taxon>
        <taxon>CS clade</taxon>
        <taxon>Chlamydomonadales</taxon>
        <taxon>Chlamydomonadaceae</taxon>
        <taxon>Chlamydomonas</taxon>
    </lineage>
</organism>
<dbReference type="EMBL" id="JAEHOC010000033">
    <property type="protein sequence ID" value="KAG2428675.1"/>
    <property type="molecule type" value="Genomic_DNA"/>
</dbReference>
<proteinExistence type="predicted"/>
<dbReference type="Proteomes" id="UP000650467">
    <property type="component" value="Unassembled WGS sequence"/>
</dbReference>